<dbReference type="EMBL" id="JACHNU010000006">
    <property type="protein sequence ID" value="MBB4664256.1"/>
    <property type="molecule type" value="Genomic_DNA"/>
</dbReference>
<comment type="similarity">
    <text evidence="2">Belongs to the NrfD family.</text>
</comment>
<dbReference type="AlphaFoldDB" id="A0A840IHK0"/>
<dbReference type="PANTHER" id="PTHR34856">
    <property type="entry name" value="PROTEIN NRFD"/>
    <property type="match status" value="1"/>
</dbReference>
<accession>A0A840IHK0</accession>
<dbReference type="Pfam" id="PF03916">
    <property type="entry name" value="NrfD"/>
    <property type="match status" value="1"/>
</dbReference>
<evidence type="ECO:0000256" key="4">
    <source>
        <dbReference type="ARBA" id="ARBA00022692"/>
    </source>
</evidence>
<dbReference type="GO" id="GO:0005886">
    <property type="term" value="C:plasma membrane"/>
    <property type="evidence" value="ECO:0007669"/>
    <property type="project" value="UniProtKB-SubCell"/>
</dbReference>
<gene>
    <name evidence="9" type="ORF">BDZ31_003859</name>
</gene>
<evidence type="ECO:0000313" key="9">
    <source>
        <dbReference type="EMBL" id="MBB4664256.1"/>
    </source>
</evidence>
<proteinExistence type="inferred from homology"/>
<evidence type="ECO:0000256" key="6">
    <source>
        <dbReference type="ARBA" id="ARBA00023136"/>
    </source>
</evidence>
<feature type="transmembrane region" description="Helical" evidence="8">
    <location>
        <begin position="246"/>
        <end position="268"/>
    </location>
</feature>
<evidence type="ECO:0000256" key="5">
    <source>
        <dbReference type="ARBA" id="ARBA00022989"/>
    </source>
</evidence>
<dbReference type="Gene3D" id="1.20.1630.10">
    <property type="entry name" value="Formate dehydrogenase/DMSO reductase domain"/>
    <property type="match status" value="1"/>
</dbReference>
<feature type="compositionally biased region" description="Basic and acidic residues" evidence="7">
    <location>
        <begin position="27"/>
        <end position="55"/>
    </location>
</feature>
<organism evidence="9 10">
    <name type="scientific">Conexibacter arvalis</name>
    <dbReference type="NCBI Taxonomy" id="912552"/>
    <lineage>
        <taxon>Bacteria</taxon>
        <taxon>Bacillati</taxon>
        <taxon>Actinomycetota</taxon>
        <taxon>Thermoleophilia</taxon>
        <taxon>Solirubrobacterales</taxon>
        <taxon>Conexibacteraceae</taxon>
        <taxon>Conexibacter</taxon>
    </lineage>
</organism>
<sequence>MSDDRRDRPAERPEGPLDATPPPPAVRPEHEPPATSGGRERALAREHAGAGERDMTPAVGTRGEPAAWERASPAGEVALARRGWGDAAWSFLFGRDDTAYRVEPQPGEVAEANRRGRAAPMPETVQGPVMKPPVWTWEVPLYFWLGGVASGASFVALACDAAGDERSARTARAVALGAVGPAPLLLIADLGRPARFLNMLRIVKPRSPMNLGAWALVAFSALDGAAVGADLLGLRRTARALGGATAVVGGYLGSYTGVLLAATAVPLWARSRLLLGPIFVSTATATGAAATRLVLVARGLPEGHPTRLALGTLETGAMLTELGLSSLNERRLRHAAAAMTAGRPGLLFKLARGAVTTGLLLRLVRRPLGPRAHHVASALYLAGGLAFRYAWVEAGKASARDDLAVARMARGALTVEDVPGAPPHGRRLESRRRAVLRRGGGAAARGWSEAVRRISLAVERALPR</sequence>
<reference evidence="9 10" key="1">
    <citation type="submission" date="2020-08" db="EMBL/GenBank/DDBJ databases">
        <title>Genomic Encyclopedia of Archaeal and Bacterial Type Strains, Phase II (KMG-II): from individual species to whole genera.</title>
        <authorList>
            <person name="Goeker M."/>
        </authorList>
    </citation>
    <scope>NUCLEOTIDE SEQUENCE [LARGE SCALE GENOMIC DNA]</scope>
    <source>
        <strain evidence="9 10">DSM 23288</strain>
    </source>
</reference>
<keyword evidence="6 8" id="KW-0472">Membrane</keyword>
<dbReference type="RefSeq" id="WP_183344111.1">
    <property type="nucleotide sequence ID" value="NZ_JACHNU010000006.1"/>
</dbReference>
<feature type="transmembrane region" description="Helical" evidence="8">
    <location>
        <begin position="141"/>
        <end position="159"/>
    </location>
</feature>
<evidence type="ECO:0000256" key="1">
    <source>
        <dbReference type="ARBA" id="ARBA00004651"/>
    </source>
</evidence>
<evidence type="ECO:0000256" key="8">
    <source>
        <dbReference type="SAM" id="Phobius"/>
    </source>
</evidence>
<dbReference type="Proteomes" id="UP000585272">
    <property type="component" value="Unassembled WGS sequence"/>
</dbReference>
<keyword evidence="3" id="KW-1003">Cell membrane</keyword>
<feature type="compositionally biased region" description="Basic and acidic residues" evidence="7">
    <location>
        <begin position="1"/>
        <end position="15"/>
    </location>
</feature>
<evidence type="ECO:0000256" key="7">
    <source>
        <dbReference type="SAM" id="MobiDB-lite"/>
    </source>
</evidence>
<dbReference type="InterPro" id="IPR005614">
    <property type="entry name" value="NrfD-like"/>
</dbReference>
<feature type="region of interest" description="Disordered" evidence="7">
    <location>
        <begin position="1"/>
        <end position="70"/>
    </location>
</feature>
<evidence type="ECO:0000256" key="3">
    <source>
        <dbReference type="ARBA" id="ARBA00022475"/>
    </source>
</evidence>
<dbReference type="PANTHER" id="PTHR34856:SF2">
    <property type="entry name" value="PROTEIN NRFD"/>
    <property type="match status" value="1"/>
</dbReference>
<evidence type="ECO:0000256" key="2">
    <source>
        <dbReference type="ARBA" id="ARBA00008929"/>
    </source>
</evidence>
<protein>
    <submittedName>
        <fullName evidence="9">Formate-dependent nitrite reductase membrane component NrfD</fullName>
    </submittedName>
</protein>
<feature type="transmembrane region" description="Helical" evidence="8">
    <location>
        <begin position="211"/>
        <end position="234"/>
    </location>
</feature>
<name>A0A840IHK0_9ACTN</name>
<keyword evidence="10" id="KW-1185">Reference proteome</keyword>
<dbReference type="InterPro" id="IPR052049">
    <property type="entry name" value="Electron_transfer_protein"/>
</dbReference>
<keyword evidence="4 8" id="KW-0812">Transmembrane</keyword>
<feature type="transmembrane region" description="Helical" evidence="8">
    <location>
        <begin position="171"/>
        <end position="191"/>
    </location>
</feature>
<comment type="subcellular location">
    <subcellularLocation>
        <location evidence="1">Cell membrane</location>
        <topology evidence="1">Multi-pass membrane protein</topology>
    </subcellularLocation>
</comment>
<keyword evidence="5 8" id="KW-1133">Transmembrane helix</keyword>
<comment type="caution">
    <text evidence="9">The sequence shown here is derived from an EMBL/GenBank/DDBJ whole genome shotgun (WGS) entry which is preliminary data.</text>
</comment>
<evidence type="ECO:0000313" key="10">
    <source>
        <dbReference type="Proteomes" id="UP000585272"/>
    </source>
</evidence>